<evidence type="ECO:0000256" key="3">
    <source>
        <dbReference type="SAM" id="Phobius"/>
    </source>
</evidence>
<reference evidence="5 6" key="1">
    <citation type="submission" date="2024-02" db="EMBL/GenBank/DDBJ databases">
        <authorList>
            <person name="Chen Y."/>
            <person name="Shah S."/>
            <person name="Dougan E. K."/>
            <person name="Thang M."/>
            <person name="Chan C."/>
        </authorList>
    </citation>
    <scope>NUCLEOTIDE SEQUENCE [LARGE SCALE GENOMIC DNA]</scope>
</reference>
<keyword evidence="1" id="KW-0175">Coiled coil</keyword>
<protein>
    <recommendedName>
        <fullName evidence="4">Methyltransferase domain-containing protein</fullName>
    </recommendedName>
</protein>
<feature type="domain" description="Methyltransferase" evidence="4">
    <location>
        <begin position="742"/>
        <end position="783"/>
    </location>
</feature>
<accession>A0ABP0RGW6</accession>
<evidence type="ECO:0000256" key="1">
    <source>
        <dbReference type="SAM" id="Coils"/>
    </source>
</evidence>
<evidence type="ECO:0000313" key="5">
    <source>
        <dbReference type="EMBL" id="CAK9099827.1"/>
    </source>
</evidence>
<dbReference type="SUPFAM" id="SSF53335">
    <property type="entry name" value="S-adenosyl-L-methionine-dependent methyltransferases"/>
    <property type="match status" value="1"/>
</dbReference>
<organism evidence="5 6">
    <name type="scientific">Durusdinium trenchii</name>
    <dbReference type="NCBI Taxonomy" id="1381693"/>
    <lineage>
        <taxon>Eukaryota</taxon>
        <taxon>Sar</taxon>
        <taxon>Alveolata</taxon>
        <taxon>Dinophyceae</taxon>
        <taxon>Suessiales</taxon>
        <taxon>Symbiodiniaceae</taxon>
        <taxon>Durusdinium</taxon>
    </lineage>
</organism>
<dbReference type="InterPro" id="IPR029063">
    <property type="entry name" value="SAM-dependent_MTases_sf"/>
</dbReference>
<evidence type="ECO:0000259" key="4">
    <source>
        <dbReference type="Pfam" id="PF13649"/>
    </source>
</evidence>
<feature type="coiled-coil region" evidence="1">
    <location>
        <begin position="765"/>
        <end position="792"/>
    </location>
</feature>
<name>A0ABP0RGW6_9DINO</name>
<comment type="caution">
    <text evidence="5">The sequence shown here is derived from an EMBL/GenBank/DDBJ whole genome shotgun (WGS) entry which is preliminary data.</text>
</comment>
<dbReference type="SUPFAM" id="SSF51445">
    <property type="entry name" value="(Trans)glycosidases"/>
    <property type="match status" value="1"/>
</dbReference>
<proteinExistence type="predicted"/>
<evidence type="ECO:0000313" key="6">
    <source>
        <dbReference type="Proteomes" id="UP001642484"/>
    </source>
</evidence>
<evidence type="ECO:0000256" key="2">
    <source>
        <dbReference type="SAM" id="MobiDB-lite"/>
    </source>
</evidence>
<dbReference type="InterPro" id="IPR017853">
    <property type="entry name" value="GH"/>
</dbReference>
<keyword evidence="3" id="KW-1133">Transmembrane helix</keyword>
<dbReference type="Pfam" id="PF13649">
    <property type="entry name" value="Methyltransf_25"/>
    <property type="match status" value="1"/>
</dbReference>
<dbReference type="InterPro" id="IPR041698">
    <property type="entry name" value="Methyltransf_25"/>
</dbReference>
<dbReference type="CDD" id="cd02440">
    <property type="entry name" value="AdoMet_MTases"/>
    <property type="match status" value="1"/>
</dbReference>
<feature type="transmembrane region" description="Helical" evidence="3">
    <location>
        <begin position="279"/>
        <end position="301"/>
    </location>
</feature>
<dbReference type="Proteomes" id="UP001642484">
    <property type="component" value="Unassembled WGS sequence"/>
</dbReference>
<sequence>MPDYPAQMLPCAGDSPIASDGINSSPSTTSETPQMKDCSSGLILPNDAKRHPKIEHDETLSWQIAMVVQGIILQAQGQKTEMVMNRHLLQRKVHQTICLLRACHICSNDIVLCFCYACSYARRVFPHMAGLLGDTEAVHIYILLAFLVQSFLLDETCPLREWHRHIFRKYCTPKKMDTALFSVFSMLNFQLLVSHEDEVLSLSVMSVSHNFSPCSPSLYLAIGEVLEADFAEDLMIRLRAINWELASREFSSKYSPESEKTDDCEYSAEVMCQDPWRKLVLPICAFLILVAIVVAVVLAVAHNSGGVTPSPPSPPPIFTGPLRAVAYAPLPCTTGSCKDKLPNNDVMQLGYKEQWGKEGRNDLDVIKKLGGSAIRLYHSFGYGPRTDHGSFLDAAHSNGLSVLPGVDSDLAIHNCTDFDCYETVKEVIKTGFSVGFAKGKEWHPAIHTVILFNEPDFFGNDPKCPKKASWCRVKAAISALDGLLAAEKEANISAGRVNLTTTWSFAALDSIDGKCKNCPGYFGFQDMLAVIENASIAKYIPRTPVKEIADAFNKRWVNALNVQAPWTFVKETITKNYGPFGNRPWFIGEFGDLGQTQDVLKNDIQAMHEFANSSSLFLGTTVFQPLRCKPHENQFDRRSETVRSSIGEFFLAAICCCHVIGPMICLMRESQTNGLHAQMLDSNTSNPQGIIRDEIDAAAKRAQAGQNWQNGVCTPGHGECAAKGRHEEVPEGFIPGDNLLAIDAGCGPGLWLRGLSRRFSHVIALDQSQNLLEKAKENQAELQDKHHHVEIRPAVDLGQPCSKTETDGKVFCGPEVPGTREKADLVASFNVLISPNKEARENILRREAEMLRPVPSSTLLLLVPSAESFRAVRALYQQQGGAESGLGQYVDYLSEHPEEEAHNVFRVYARTKHYTEKEACDMVERVGLSCAKVISHPMRWRYVFPLASDEALDQLEKSHQPQAHEWIVVAHPKGEPWLSRAGADFL</sequence>
<feature type="compositionally biased region" description="Polar residues" evidence="2">
    <location>
        <begin position="21"/>
        <end position="33"/>
    </location>
</feature>
<dbReference type="EMBL" id="CAXAMN010026006">
    <property type="protein sequence ID" value="CAK9099827.1"/>
    <property type="molecule type" value="Genomic_DNA"/>
</dbReference>
<dbReference type="Gene3D" id="3.40.50.150">
    <property type="entry name" value="Vaccinia Virus protein VP39"/>
    <property type="match status" value="1"/>
</dbReference>
<keyword evidence="3" id="KW-0812">Transmembrane</keyword>
<feature type="region of interest" description="Disordered" evidence="2">
    <location>
        <begin position="1"/>
        <end position="37"/>
    </location>
</feature>
<dbReference type="Gene3D" id="3.20.20.80">
    <property type="entry name" value="Glycosidases"/>
    <property type="match status" value="1"/>
</dbReference>
<gene>
    <name evidence="5" type="ORF">CCMP2556_LOCUS47216</name>
</gene>
<keyword evidence="6" id="KW-1185">Reference proteome</keyword>
<keyword evidence="3" id="KW-0472">Membrane</keyword>